<dbReference type="InterPro" id="IPR029044">
    <property type="entry name" value="Nucleotide-diphossugar_trans"/>
</dbReference>
<protein>
    <submittedName>
        <fullName evidence="2">Glycosyltransferase family 2 protein</fullName>
    </submittedName>
</protein>
<reference evidence="2 3" key="1">
    <citation type="submission" date="2019-08" db="EMBL/GenBank/DDBJ databases">
        <title>In-depth cultivation of the pig gut microbiome towards novel bacterial diversity and tailored functional studies.</title>
        <authorList>
            <person name="Wylensek D."/>
            <person name="Hitch T.C.A."/>
            <person name="Clavel T."/>
        </authorList>
    </citation>
    <scope>NUCLEOTIDE SEQUENCE [LARGE SCALE GENOMIC DNA]</scope>
    <source>
        <strain evidence="2 3">WCA-380-WT-2B</strain>
    </source>
</reference>
<keyword evidence="2" id="KW-0808">Transferase</keyword>
<feature type="domain" description="Glycosyltransferase 2-like" evidence="1">
    <location>
        <begin position="12"/>
        <end position="135"/>
    </location>
</feature>
<dbReference type="InterPro" id="IPR001173">
    <property type="entry name" value="Glyco_trans_2-like"/>
</dbReference>
<dbReference type="GO" id="GO:0016758">
    <property type="term" value="F:hexosyltransferase activity"/>
    <property type="evidence" value="ECO:0007669"/>
    <property type="project" value="UniProtKB-ARBA"/>
</dbReference>
<proteinExistence type="predicted"/>
<comment type="caution">
    <text evidence="2">The sequence shown here is derived from an EMBL/GenBank/DDBJ whole genome shotgun (WGS) entry which is preliminary data.</text>
</comment>
<accession>A0A6N7VE03</accession>
<evidence type="ECO:0000259" key="1">
    <source>
        <dbReference type="Pfam" id="PF00535"/>
    </source>
</evidence>
<dbReference type="CDD" id="cd00761">
    <property type="entry name" value="Glyco_tranf_GTA_type"/>
    <property type="match status" value="1"/>
</dbReference>
<dbReference type="RefSeq" id="WP_154540050.1">
    <property type="nucleotide sequence ID" value="NZ_VULQ01000004.1"/>
</dbReference>
<dbReference type="AlphaFoldDB" id="A0A6N7VE03"/>
<dbReference type="Proteomes" id="UP000441925">
    <property type="component" value="Unassembled WGS sequence"/>
</dbReference>
<gene>
    <name evidence="2" type="ORF">FYJ26_04520</name>
</gene>
<organism evidence="2 3">
    <name type="scientific">Anaerococcus porci</name>
    <dbReference type="NCBI Taxonomy" id="2652269"/>
    <lineage>
        <taxon>Bacteria</taxon>
        <taxon>Bacillati</taxon>
        <taxon>Bacillota</taxon>
        <taxon>Tissierellia</taxon>
        <taxon>Tissierellales</taxon>
        <taxon>Peptoniphilaceae</taxon>
        <taxon>Anaerococcus</taxon>
    </lineage>
</organism>
<sequence>MDNSKFIKGLVSIIMPSWNTEKYIGEAIQSVINQIYTNWELIIVDDCSTDNTEKIVSKFNDKRIKFFKNEKNLGAALSRNKALREAKGEWIAFLDSDDVRCKDKLEKQISFMEKNGYILSYTEYEKIDEKSKSFNITVTGPEHVDKKKIYRYDYIGQLTMIYNANKFGVIQIDDISKNNDYAIRLKLYNTIPDTKAYLLKQKLAKYRVRKVSISHDKFIKKFKSHYNLFHICDKKNSIISLLYACRNMFYGVFKKIKYEN</sequence>
<dbReference type="Pfam" id="PF00535">
    <property type="entry name" value="Glycos_transf_2"/>
    <property type="match status" value="1"/>
</dbReference>
<name>A0A6N7VE03_9FIRM</name>
<dbReference type="PANTHER" id="PTHR22916">
    <property type="entry name" value="GLYCOSYLTRANSFERASE"/>
    <property type="match status" value="1"/>
</dbReference>
<dbReference type="SUPFAM" id="SSF53448">
    <property type="entry name" value="Nucleotide-diphospho-sugar transferases"/>
    <property type="match status" value="1"/>
</dbReference>
<evidence type="ECO:0000313" key="2">
    <source>
        <dbReference type="EMBL" id="MSS77678.1"/>
    </source>
</evidence>
<keyword evidence="3" id="KW-1185">Reference proteome</keyword>
<dbReference type="PANTHER" id="PTHR22916:SF3">
    <property type="entry name" value="UDP-GLCNAC:BETAGAL BETA-1,3-N-ACETYLGLUCOSAMINYLTRANSFERASE-LIKE PROTEIN 1"/>
    <property type="match status" value="1"/>
</dbReference>
<dbReference type="EMBL" id="VULQ01000004">
    <property type="protein sequence ID" value="MSS77678.1"/>
    <property type="molecule type" value="Genomic_DNA"/>
</dbReference>
<dbReference type="Gene3D" id="3.90.550.10">
    <property type="entry name" value="Spore Coat Polysaccharide Biosynthesis Protein SpsA, Chain A"/>
    <property type="match status" value="1"/>
</dbReference>
<evidence type="ECO:0000313" key="3">
    <source>
        <dbReference type="Proteomes" id="UP000441925"/>
    </source>
</evidence>